<proteinExistence type="predicted"/>
<sequence length="106" mass="12301">MELLAEFWAQCTGFLSNLWSQFVSLVSSFTISSMLDVLLISFIIFSFIKLVRETRAEQLVKGIFLLLGVWLVANVLQLRMMQSILNYFFNFSVIALLIVFQPEVRR</sequence>
<feature type="transmembrane region" description="Helical" evidence="1">
    <location>
        <begin position="59"/>
        <end position="78"/>
    </location>
</feature>
<keyword evidence="1" id="KW-1133">Transmembrane helix</keyword>
<dbReference type="PANTHER" id="PTHR34185">
    <property type="entry name" value="DIADENYLATE CYCLASE"/>
    <property type="match status" value="1"/>
</dbReference>
<feature type="transmembrane region" description="Helical" evidence="1">
    <location>
        <begin position="84"/>
        <end position="100"/>
    </location>
</feature>
<keyword evidence="1" id="KW-0812">Transmembrane</keyword>
<feature type="domain" description="Diadenylate cyclase CdaA N-terminal" evidence="2">
    <location>
        <begin position="27"/>
        <end position="104"/>
    </location>
</feature>
<dbReference type="SUPFAM" id="SSF143597">
    <property type="entry name" value="YojJ-like"/>
    <property type="match status" value="1"/>
</dbReference>
<accession>A0A9D1K290</accession>
<comment type="caution">
    <text evidence="3">The sequence shown here is derived from an EMBL/GenBank/DDBJ whole genome shotgun (WGS) entry which is preliminary data.</text>
</comment>
<dbReference type="GO" id="GO:0004016">
    <property type="term" value="F:adenylate cyclase activity"/>
    <property type="evidence" value="ECO:0007669"/>
    <property type="project" value="TreeGrafter"/>
</dbReference>
<evidence type="ECO:0000256" key="1">
    <source>
        <dbReference type="SAM" id="Phobius"/>
    </source>
</evidence>
<dbReference type="AlphaFoldDB" id="A0A9D1K290"/>
<dbReference type="InterPro" id="IPR050338">
    <property type="entry name" value="DisA"/>
</dbReference>
<dbReference type="Proteomes" id="UP000824141">
    <property type="component" value="Unassembled WGS sequence"/>
</dbReference>
<feature type="transmembrane region" description="Helical" evidence="1">
    <location>
        <begin position="22"/>
        <end position="47"/>
    </location>
</feature>
<reference evidence="3" key="2">
    <citation type="journal article" date="2021" name="PeerJ">
        <title>Extensive microbial diversity within the chicken gut microbiome revealed by metagenomics and culture.</title>
        <authorList>
            <person name="Gilroy R."/>
            <person name="Ravi A."/>
            <person name="Getino M."/>
            <person name="Pursley I."/>
            <person name="Horton D.L."/>
            <person name="Alikhan N.F."/>
            <person name="Baker D."/>
            <person name="Gharbi K."/>
            <person name="Hall N."/>
            <person name="Watson M."/>
            <person name="Adriaenssens E.M."/>
            <person name="Foster-Nyarko E."/>
            <person name="Jarju S."/>
            <person name="Secka A."/>
            <person name="Antonio M."/>
            <person name="Oren A."/>
            <person name="Chaudhuri R.R."/>
            <person name="La Ragione R."/>
            <person name="Hildebrand F."/>
            <person name="Pallen M.J."/>
        </authorList>
    </citation>
    <scope>NUCLEOTIDE SEQUENCE</scope>
    <source>
        <strain evidence="3">6086</strain>
    </source>
</reference>
<dbReference type="InterPro" id="IPR045585">
    <property type="entry name" value="CdaA_N"/>
</dbReference>
<dbReference type="Pfam" id="PF19293">
    <property type="entry name" value="CdaA_N"/>
    <property type="match status" value="1"/>
</dbReference>
<gene>
    <name evidence="3" type="ORF">IAD03_04540</name>
</gene>
<keyword evidence="1" id="KW-0472">Membrane</keyword>
<evidence type="ECO:0000313" key="3">
    <source>
        <dbReference type="EMBL" id="HIS78622.1"/>
    </source>
</evidence>
<dbReference type="InterPro" id="IPR036888">
    <property type="entry name" value="DNA_integrity_DisA_N_sf"/>
</dbReference>
<evidence type="ECO:0000313" key="4">
    <source>
        <dbReference type="Proteomes" id="UP000824141"/>
    </source>
</evidence>
<reference evidence="3" key="1">
    <citation type="submission" date="2020-10" db="EMBL/GenBank/DDBJ databases">
        <authorList>
            <person name="Gilroy R."/>
        </authorList>
    </citation>
    <scope>NUCLEOTIDE SEQUENCE</scope>
    <source>
        <strain evidence="3">6086</strain>
    </source>
</reference>
<dbReference type="PANTHER" id="PTHR34185:SF1">
    <property type="entry name" value="DIADENYLATE CYCLASE"/>
    <property type="match status" value="1"/>
</dbReference>
<protein>
    <submittedName>
        <fullName evidence="3">TIGR00159 family protein</fullName>
    </submittedName>
</protein>
<organism evidence="3 4">
    <name type="scientific">Candidatus Caccousia stercoris</name>
    <dbReference type="NCBI Taxonomy" id="2840723"/>
    <lineage>
        <taxon>Bacteria</taxon>
        <taxon>Bacillati</taxon>
        <taxon>Bacillota</taxon>
        <taxon>Clostridia</taxon>
        <taxon>Eubacteriales</taxon>
        <taxon>Oscillospiraceae</taxon>
        <taxon>Oscillospiraceae incertae sedis</taxon>
        <taxon>Candidatus Caccousia</taxon>
    </lineage>
</organism>
<evidence type="ECO:0000259" key="2">
    <source>
        <dbReference type="Pfam" id="PF19293"/>
    </source>
</evidence>
<dbReference type="EMBL" id="DVJM01000087">
    <property type="protein sequence ID" value="HIS78622.1"/>
    <property type="molecule type" value="Genomic_DNA"/>
</dbReference>
<feature type="non-terminal residue" evidence="3">
    <location>
        <position position="106"/>
    </location>
</feature>
<name>A0A9D1K290_9FIRM</name>